<dbReference type="RefSeq" id="WP_132976648.1">
    <property type="nucleotide sequence ID" value="NZ_SMAO01000003.1"/>
</dbReference>
<feature type="signal peptide" evidence="2">
    <location>
        <begin position="1"/>
        <end position="18"/>
    </location>
</feature>
<dbReference type="Pfam" id="PF13511">
    <property type="entry name" value="DUF4124"/>
    <property type="match status" value="1"/>
</dbReference>
<dbReference type="EMBL" id="SMAO01000003">
    <property type="protein sequence ID" value="TCT22257.1"/>
    <property type="molecule type" value="Genomic_DNA"/>
</dbReference>
<dbReference type="InterPro" id="IPR025392">
    <property type="entry name" value="DUF4124"/>
</dbReference>
<feature type="region of interest" description="Disordered" evidence="1">
    <location>
        <begin position="39"/>
        <end position="62"/>
    </location>
</feature>
<feature type="chain" id="PRO_5020819707" evidence="2">
    <location>
        <begin position="19"/>
        <end position="178"/>
    </location>
</feature>
<evidence type="ECO:0000313" key="4">
    <source>
        <dbReference type="EMBL" id="TCT22257.1"/>
    </source>
</evidence>
<evidence type="ECO:0000256" key="1">
    <source>
        <dbReference type="SAM" id="MobiDB-lite"/>
    </source>
</evidence>
<sequence>MTIRALLFLALVPGTALHAEIYRWVDADGQVHFSDRRMQGAERTGIPTAATRAPNPPAATPPEADEAAFLGPYTAFEIVAPGANETLTQDKSDLAVSLILDPPLLEGHRVEAVLNGVAVPLANAATQFRLSGASFGSHRLQVQIRDADGDLIARTALQSVHLRQTQAPQEPQEPGLLR</sequence>
<protein>
    <submittedName>
        <fullName evidence="4">Uncharacterized protein DUF4124</fullName>
    </submittedName>
</protein>
<organism evidence="4 5">
    <name type="scientific">Thiobaca trueperi</name>
    <dbReference type="NCBI Taxonomy" id="127458"/>
    <lineage>
        <taxon>Bacteria</taxon>
        <taxon>Pseudomonadati</taxon>
        <taxon>Pseudomonadota</taxon>
        <taxon>Gammaproteobacteria</taxon>
        <taxon>Chromatiales</taxon>
        <taxon>Chromatiaceae</taxon>
        <taxon>Thiobaca</taxon>
    </lineage>
</organism>
<dbReference type="Proteomes" id="UP000295717">
    <property type="component" value="Unassembled WGS sequence"/>
</dbReference>
<comment type="caution">
    <text evidence="4">The sequence shown here is derived from an EMBL/GenBank/DDBJ whole genome shotgun (WGS) entry which is preliminary data.</text>
</comment>
<dbReference type="AlphaFoldDB" id="A0A4R3N1Z7"/>
<gene>
    <name evidence="4" type="ORF">EDC35_103356</name>
</gene>
<accession>A0A4R3N1Z7</accession>
<evidence type="ECO:0000313" key="5">
    <source>
        <dbReference type="Proteomes" id="UP000295717"/>
    </source>
</evidence>
<evidence type="ECO:0000259" key="3">
    <source>
        <dbReference type="Pfam" id="PF13511"/>
    </source>
</evidence>
<keyword evidence="5" id="KW-1185">Reference proteome</keyword>
<name>A0A4R3N1Z7_9GAMM</name>
<reference evidence="4 5" key="1">
    <citation type="submission" date="2019-03" db="EMBL/GenBank/DDBJ databases">
        <title>Genomic Encyclopedia of Type Strains, Phase IV (KMG-IV): sequencing the most valuable type-strain genomes for metagenomic binning, comparative biology and taxonomic classification.</title>
        <authorList>
            <person name="Goeker M."/>
        </authorList>
    </citation>
    <scope>NUCLEOTIDE SEQUENCE [LARGE SCALE GENOMIC DNA]</scope>
    <source>
        <strain evidence="4 5">DSM 13587</strain>
    </source>
</reference>
<dbReference type="OrthoDB" id="7062774at2"/>
<proteinExistence type="predicted"/>
<evidence type="ECO:0000256" key="2">
    <source>
        <dbReference type="SAM" id="SignalP"/>
    </source>
</evidence>
<feature type="domain" description="DUF4124" evidence="3">
    <location>
        <begin position="8"/>
        <end position="61"/>
    </location>
</feature>
<keyword evidence="2" id="KW-0732">Signal</keyword>